<evidence type="ECO:0000313" key="2">
    <source>
        <dbReference type="Proteomes" id="UP001055439"/>
    </source>
</evidence>
<dbReference type="AlphaFoldDB" id="A0A9E7EB62"/>
<dbReference type="EMBL" id="CP097502">
    <property type="protein sequence ID" value="URD73715.1"/>
    <property type="molecule type" value="Genomic_DNA"/>
</dbReference>
<name>A0A9E7EB62_9LILI</name>
<reference evidence="1" key="1">
    <citation type="submission" date="2022-05" db="EMBL/GenBank/DDBJ databases">
        <title>The Musa troglodytarum L. genome provides insights into the mechanism of non-climacteric behaviour and enrichment of carotenoids.</title>
        <authorList>
            <person name="Wang J."/>
        </authorList>
    </citation>
    <scope>NUCLEOTIDE SEQUENCE</scope>
    <source>
        <tissue evidence="1">Leaf</tissue>
    </source>
</reference>
<sequence>MQPSNDGMRRRLGMLTKRQILLEQFLGAGGRTGYTNHQSSHKYMRPGTSLLLVDPVSVMVSSVDVVEPPLAFGSIAGRGRGDWKPASVGAIPNASKHIHHRSPQGSLPGRRRTVHLNRFDNQQQKKMFDVIEVSQNSKILPYVEEETTRHLSTEGKYDEASGMVAR</sequence>
<gene>
    <name evidence="1" type="ORF">MUK42_34208</name>
</gene>
<proteinExistence type="predicted"/>
<organism evidence="1 2">
    <name type="scientific">Musa troglodytarum</name>
    <name type="common">fe'i banana</name>
    <dbReference type="NCBI Taxonomy" id="320322"/>
    <lineage>
        <taxon>Eukaryota</taxon>
        <taxon>Viridiplantae</taxon>
        <taxon>Streptophyta</taxon>
        <taxon>Embryophyta</taxon>
        <taxon>Tracheophyta</taxon>
        <taxon>Spermatophyta</taxon>
        <taxon>Magnoliopsida</taxon>
        <taxon>Liliopsida</taxon>
        <taxon>Zingiberales</taxon>
        <taxon>Musaceae</taxon>
        <taxon>Musa</taxon>
    </lineage>
</organism>
<protein>
    <submittedName>
        <fullName evidence="1">Fip1 motif family protein</fullName>
    </submittedName>
</protein>
<dbReference type="Proteomes" id="UP001055439">
    <property type="component" value="Chromosome 1"/>
</dbReference>
<evidence type="ECO:0000313" key="1">
    <source>
        <dbReference type="EMBL" id="URD73715.1"/>
    </source>
</evidence>
<keyword evidence="2" id="KW-1185">Reference proteome</keyword>
<accession>A0A9E7EB62</accession>